<dbReference type="GO" id="GO:0050660">
    <property type="term" value="F:flavin adenine dinucleotide binding"/>
    <property type="evidence" value="ECO:0007669"/>
    <property type="project" value="TreeGrafter"/>
</dbReference>
<dbReference type="SUPFAM" id="SSF52467">
    <property type="entry name" value="DHS-like NAD/FAD-binding domain"/>
    <property type="match status" value="1"/>
</dbReference>
<dbReference type="PROSITE" id="PS00187">
    <property type="entry name" value="TPP_ENZYMES"/>
    <property type="match status" value="1"/>
</dbReference>
<dbReference type="GO" id="GO:0019752">
    <property type="term" value="P:carboxylic acid metabolic process"/>
    <property type="evidence" value="ECO:0007669"/>
    <property type="project" value="UniProtKB-ARBA"/>
</dbReference>
<evidence type="ECO:0000256" key="3">
    <source>
        <dbReference type="RuleBase" id="RU362132"/>
    </source>
</evidence>
<name>A0A1C3CUV7_9GAMM</name>
<feature type="domain" description="Thiamine pyrophosphate enzyme TPP-binding" evidence="5">
    <location>
        <begin position="386"/>
        <end position="521"/>
    </location>
</feature>
<dbReference type="Proteomes" id="UP000186553">
    <property type="component" value="Unassembled WGS sequence"/>
</dbReference>
<dbReference type="SUPFAM" id="SSF52518">
    <property type="entry name" value="Thiamin diphosphate-binding fold (THDP-binding)"/>
    <property type="match status" value="2"/>
</dbReference>
<dbReference type="EMBL" id="MBDL01000010">
    <property type="protein sequence ID" value="ODA12534.1"/>
    <property type="molecule type" value="Genomic_DNA"/>
</dbReference>
<reference evidence="7 8" key="1">
    <citation type="submission" date="2016-07" db="EMBL/GenBank/DDBJ databases">
        <title>Acinetobacter sp. ANC 4603.</title>
        <authorList>
            <person name="Radolfova-Krizova L."/>
            <person name="Nemec A."/>
        </authorList>
    </citation>
    <scope>NUCLEOTIDE SEQUENCE [LARGE SCALE GENOMIC DNA]</scope>
    <source>
        <strain evidence="7 8">ANC 4603</strain>
    </source>
</reference>
<evidence type="ECO:0000256" key="2">
    <source>
        <dbReference type="ARBA" id="ARBA00023052"/>
    </source>
</evidence>
<feature type="domain" description="Thiamine pyrophosphate enzyme central" evidence="4">
    <location>
        <begin position="193"/>
        <end position="325"/>
    </location>
</feature>
<dbReference type="InterPro" id="IPR029061">
    <property type="entry name" value="THDP-binding"/>
</dbReference>
<evidence type="ECO:0000313" key="7">
    <source>
        <dbReference type="EMBL" id="ODA12534.1"/>
    </source>
</evidence>
<dbReference type="Pfam" id="PF02775">
    <property type="entry name" value="TPP_enzyme_C"/>
    <property type="match status" value="1"/>
</dbReference>
<feature type="domain" description="Thiamine pyrophosphate enzyme N-terminal TPP-binding" evidence="6">
    <location>
        <begin position="3"/>
        <end position="108"/>
    </location>
</feature>
<dbReference type="RefSeq" id="WP_068887753.1">
    <property type="nucleotide sequence ID" value="NZ_CBCRUU010000009.1"/>
</dbReference>
<dbReference type="GO" id="GO:0030976">
    <property type="term" value="F:thiamine pyrophosphate binding"/>
    <property type="evidence" value="ECO:0007669"/>
    <property type="project" value="InterPro"/>
</dbReference>
<dbReference type="GO" id="GO:0003984">
    <property type="term" value="F:acetolactate synthase activity"/>
    <property type="evidence" value="ECO:0007669"/>
    <property type="project" value="TreeGrafter"/>
</dbReference>
<comment type="similarity">
    <text evidence="1 3">Belongs to the TPP enzyme family.</text>
</comment>
<dbReference type="Pfam" id="PF00205">
    <property type="entry name" value="TPP_enzyme_M"/>
    <property type="match status" value="1"/>
</dbReference>
<dbReference type="InterPro" id="IPR012001">
    <property type="entry name" value="Thiamin_PyroP_enz_TPP-bd_dom"/>
</dbReference>
<evidence type="ECO:0000259" key="4">
    <source>
        <dbReference type="Pfam" id="PF00205"/>
    </source>
</evidence>
<dbReference type="NCBIfam" id="NF005485">
    <property type="entry name" value="PRK07092.1"/>
    <property type="match status" value="1"/>
</dbReference>
<accession>A0A1C3CUV7</accession>
<comment type="caution">
    <text evidence="7">The sequence shown here is derived from an EMBL/GenBank/DDBJ whole genome shotgun (WGS) entry which is preliminary data.</text>
</comment>
<dbReference type="AlphaFoldDB" id="A0A1C3CUV7"/>
<dbReference type="InterPro" id="IPR000399">
    <property type="entry name" value="TPP-bd_CS"/>
</dbReference>
<sequence length="527" mass="57027">MKTVHQYTYEILRKNNIQTIFGNPGSNELPFLKNFPSDFQYILGLHEGAVVGIADGYAQATGHPAFVNLHSAAGTGNAMGALSNAWNSHTPLVITSGQQTRAMMGVEALLTNIEAAQLPKPLVKWSHEPASANEVPHAIHRAIDISKAEAAGPVYVSIPYSDWDVEVDDQNEHLLHKQVVSSQCLSAKDLALIQEKIKSAKNVALVLGTDVDRQCANENAIKFAEALNVPVWVAPSSPRCPFPTTHVAFQGILPASIAGISKIFEDYSLVLVFGAPVFRYHQYEPGQYLGENTELMAFTCDLHEAARAAMGTSFVCDLDDTLARLSEVVEAKSIAVMPRKELALAESSADGYIKPERLFDLLNLLAPEDVIYTNESTSTTNILWERLSLKGQGSYYFAAAGGLGFGMPAAVGIQLARPERRVVAVIGDGSANYSITALWTAAQYKIPVIFIILKNGTYGALRWFAGVLNAENVPGMDVPDIDFTQIAKGYGVEACSVNNDGAFIEAFNQALDLDKPTLIEVITADLK</sequence>
<keyword evidence="2 3" id="KW-0786">Thiamine pyrophosphate</keyword>
<gene>
    <name evidence="7" type="ORF">BBP83_08150</name>
</gene>
<dbReference type="CDD" id="cd07035">
    <property type="entry name" value="TPP_PYR_POX_like"/>
    <property type="match status" value="1"/>
</dbReference>
<evidence type="ECO:0000313" key="8">
    <source>
        <dbReference type="Proteomes" id="UP000186553"/>
    </source>
</evidence>
<keyword evidence="8" id="KW-1185">Reference proteome</keyword>
<organism evidence="7 8">
    <name type="scientific">Acinetobacter celticus</name>
    <dbReference type="NCBI Taxonomy" id="1891224"/>
    <lineage>
        <taxon>Bacteria</taxon>
        <taxon>Pseudomonadati</taxon>
        <taxon>Pseudomonadota</taxon>
        <taxon>Gammaproteobacteria</taxon>
        <taxon>Moraxellales</taxon>
        <taxon>Moraxellaceae</taxon>
        <taxon>Acinetobacter</taxon>
    </lineage>
</organism>
<dbReference type="PANTHER" id="PTHR18968">
    <property type="entry name" value="THIAMINE PYROPHOSPHATE ENZYMES"/>
    <property type="match status" value="1"/>
</dbReference>
<dbReference type="GO" id="GO:0000287">
    <property type="term" value="F:magnesium ion binding"/>
    <property type="evidence" value="ECO:0007669"/>
    <property type="project" value="InterPro"/>
</dbReference>
<dbReference type="STRING" id="1891224.BBP83_08150"/>
<dbReference type="InterPro" id="IPR012000">
    <property type="entry name" value="Thiamin_PyroP_enz_cen_dom"/>
</dbReference>
<dbReference type="Pfam" id="PF02776">
    <property type="entry name" value="TPP_enzyme_N"/>
    <property type="match status" value="1"/>
</dbReference>
<dbReference type="CDD" id="cd02002">
    <property type="entry name" value="TPP_BFDC"/>
    <property type="match status" value="1"/>
</dbReference>
<dbReference type="InterPro" id="IPR029035">
    <property type="entry name" value="DHS-like_NAD/FAD-binding_dom"/>
</dbReference>
<dbReference type="InterPro" id="IPR011766">
    <property type="entry name" value="TPP_enzyme_TPP-bd"/>
</dbReference>
<dbReference type="InterPro" id="IPR045229">
    <property type="entry name" value="TPP_enz"/>
</dbReference>
<dbReference type="PANTHER" id="PTHR18968:SF133">
    <property type="entry name" value="BENZOYLFORMATE DECARBOXYLASE"/>
    <property type="match status" value="1"/>
</dbReference>
<dbReference type="Gene3D" id="3.40.50.1220">
    <property type="entry name" value="TPP-binding domain"/>
    <property type="match status" value="1"/>
</dbReference>
<protein>
    <submittedName>
        <fullName evidence="7">Benzoylformate decarboxylase</fullName>
    </submittedName>
</protein>
<evidence type="ECO:0000259" key="5">
    <source>
        <dbReference type="Pfam" id="PF02775"/>
    </source>
</evidence>
<dbReference type="Gene3D" id="3.40.50.970">
    <property type="match status" value="2"/>
</dbReference>
<evidence type="ECO:0000256" key="1">
    <source>
        <dbReference type="ARBA" id="ARBA00007812"/>
    </source>
</evidence>
<proteinExistence type="inferred from homology"/>
<evidence type="ECO:0000259" key="6">
    <source>
        <dbReference type="Pfam" id="PF02776"/>
    </source>
</evidence>
<dbReference type="OrthoDB" id="9773408at2"/>